<proteinExistence type="predicted"/>
<dbReference type="InterPro" id="IPR001736">
    <property type="entry name" value="PLipase_D/transphosphatidylase"/>
</dbReference>
<dbReference type="GO" id="GO:0017005">
    <property type="term" value="F:3'-tyrosyl-DNA phosphodiesterase activity"/>
    <property type="evidence" value="ECO:0007669"/>
    <property type="project" value="TreeGrafter"/>
</dbReference>
<dbReference type="SUPFAM" id="SSF56024">
    <property type="entry name" value="Phospholipase D/nuclease"/>
    <property type="match status" value="2"/>
</dbReference>
<dbReference type="Pfam" id="PF06087">
    <property type="entry name" value="Tyr-DNA_phospho"/>
    <property type="match status" value="1"/>
</dbReference>
<feature type="region of interest" description="Disordered" evidence="4">
    <location>
        <begin position="125"/>
        <end position="173"/>
    </location>
</feature>
<dbReference type="EMBL" id="DF977473">
    <property type="protein sequence ID" value="GAP87740.1"/>
    <property type="molecule type" value="Genomic_DNA"/>
</dbReference>
<evidence type="ECO:0000259" key="5">
    <source>
        <dbReference type="PROSITE" id="PS50035"/>
    </source>
</evidence>
<dbReference type="GO" id="GO:0006281">
    <property type="term" value="P:DNA repair"/>
    <property type="evidence" value="ECO:0007669"/>
    <property type="project" value="InterPro"/>
</dbReference>
<dbReference type="InterPro" id="IPR010347">
    <property type="entry name" value="Tdp1"/>
</dbReference>
<evidence type="ECO:0000256" key="1">
    <source>
        <dbReference type="PIRSR" id="PIRSR610347-1"/>
    </source>
</evidence>
<feature type="domain" description="PLD phosphodiesterase" evidence="5">
    <location>
        <begin position="501"/>
        <end position="536"/>
    </location>
</feature>
<dbReference type="GO" id="GO:0003697">
    <property type="term" value="F:single-stranded DNA binding"/>
    <property type="evidence" value="ECO:0007669"/>
    <property type="project" value="TreeGrafter"/>
</dbReference>
<feature type="site" description="Interaction with DNA" evidence="3">
    <location>
        <position position="533"/>
    </location>
</feature>
<feature type="region of interest" description="Disordered" evidence="4">
    <location>
        <begin position="430"/>
        <end position="449"/>
    </location>
</feature>
<evidence type="ECO:0000313" key="6">
    <source>
        <dbReference type="EMBL" id="GAP87740.1"/>
    </source>
</evidence>
<accession>A0A1W2THW1</accession>
<gene>
    <name evidence="6" type="ORF">SAMD00023353_2800770</name>
</gene>
<keyword evidence="7" id="KW-1185">Reference proteome</keyword>
<evidence type="ECO:0000256" key="2">
    <source>
        <dbReference type="PIRSR" id="PIRSR610347-2"/>
    </source>
</evidence>
<reference evidence="6" key="1">
    <citation type="submission" date="2016-03" db="EMBL/GenBank/DDBJ databases">
        <title>Draft genome sequence of Rosellinia necatrix.</title>
        <authorList>
            <person name="Kanematsu S."/>
        </authorList>
    </citation>
    <scope>NUCLEOTIDE SEQUENCE [LARGE SCALE GENOMIC DNA]</scope>
    <source>
        <strain evidence="6">W97</strain>
    </source>
</reference>
<sequence>MDAHHDPFDGDEEAALRYAIALSLQDPDTPTPPLTTKNPIELDSDGSEDDDLENGPKCPPTPKKVAQSANIDIPKATSVSATLAALAASATSAASRSLPKLPTASPSAQSSVFVTLGLDRKRMEEERLARATKRKAPHDDEPARRQPQRTRIDSQPDSTPLATATPTSTSAAFAPLPYPKGTVKKTWVSGYQRGDDIKIEEIFLKEQLQLAVLSSFQWDEQWLLSKIDIQQTKMVCIAFASNEHQKEEMRANVPRDRIRFCFPPMMPAGSMHSKLQLLKFPNFLRIVIPTGNLVPYDWGETGVMENMVFLIDLPITKIPTDQLTMFGQELCYFLNACGLDQSLVHSLSRYDFSETSNYRFIHTIGQSHLGEEWRRTGYCGLGRAVQSLGLATTSEVELDFVVASLGSVNNGLILAIYNAAQGDDGLREYEKRTASGGKKSNQNTGLGHHSSNFRIYFPSHETVSQSRGGKNCGGTICLQGKWWDSPTFPRGLVHDCRSVRPGLLMHTKILFVRHPHHEKLQPSWAYLGSANLSESAWGRLVKDRVSGKPKLNCRNWECGVLIPMNGETAKLGLGAFEERIPVPMVVPGEAYGKTGSKRPWLFLEA</sequence>
<dbReference type="GO" id="GO:0005634">
    <property type="term" value="C:nucleus"/>
    <property type="evidence" value="ECO:0007669"/>
    <property type="project" value="InterPro"/>
</dbReference>
<evidence type="ECO:0000256" key="3">
    <source>
        <dbReference type="PIRSR" id="PIRSR610347-3"/>
    </source>
</evidence>
<dbReference type="PANTHER" id="PTHR12415:SF4">
    <property type="entry name" value="TYROSYL-DNA PHOSPHODIESTERASE DOMAIN-CONTAINING PROTEIN"/>
    <property type="match status" value="1"/>
</dbReference>
<feature type="active site" description="Proton donor/acceptor" evidence="1">
    <location>
        <position position="506"/>
    </location>
</feature>
<dbReference type="CDD" id="cd09123">
    <property type="entry name" value="PLDc_Tdp1_2"/>
    <property type="match status" value="1"/>
</dbReference>
<evidence type="ECO:0000256" key="4">
    <source>
        <dbReference type="SAM" id="MobiDB-lite"/>
    </source>
</evidence>
<dbReference type="CDD" id="cd09122">
    <property type="entry name" value="PLDc_Tdp1_1"/>
    <property type="match status" value="1"/>
</dbReference>
<dbReference type="Gene3D" id="3.30.870.10">
    <property type="entry name" value="Endonuclease Chain A"/>
    <property type="match status" value="2"/>
</dbReference>
<organism evidence="6">
    <name type="scientific">Rosellinia necatrix</name>
    <name type="common">White root-rot fungus</name>
    <dbReference type="NCBI Taxonomy" id="77044"/>
    <lineage>
        <taxon>Eukaryota</taxon>
        <taxon>Fungi</taxon>
        <taxon>Dikarya</taxon>
        <taxon>Ascomycota</taxon>
        <taxon>Pezizomycotina</taxon>
        <taxon>Sordariomycetes</taxon>
        <taxon>Xylariomycetidae</taxon>
        <taxon>Xylariales</taxon>
        <taxon>Xylariaceae</taxon>
        <taxon>Rosellinia</taxon>
    </lineage>
</organism>
<feature type="compositionally biased region" description="Acidic residues" evidence="4">
    <location>
        <begin position="42"/>
        <end position="53"/>
    </location>
</feature>
<dbReference type="PROSITE" id="PS50035">
    <property type="entry name" value="PLD"/>
    <property type="match status" value="1"/>
</dbReference>
<dbReference type="AlphaFoldDB" id="A0A1W2THW1"/>
<feature type="binding site" evidence="2">
    <location>
        <position position="274"/>
    </location>
    <ligand>
        <name>substrate</name>
    </ligand>
</feature>
<feature type="binding site" evidence="2">
    <location>
        <position position="508"/>
    </location>
    <ligand>
        <name>substrate</name>
    </ligand>
</feature>
<feature type="active site" description="Nucleophile" evidence="1">
    <location>
        <position position="272"/>
    </location>
</feature>
<dbReference type="STRING" id="77044.A0A1W2THW1"/>
<protein>
    <submittedName>
        <fullName evidence="6">Putative ubiquitin interaction domain-containing protein</fullName>
    </submittedName>
</protein>
<feature type="compositionally biased region" description="Polar residues" evidence="4">
    <location>
        <begin position="438"/>
        <end position="449"/>
    </location>
</feature>
<dbReference type="Proteomes" id="UP000054516">
    <property type="component" value="Unassembled WGS sequence"/>
</dbReference>
<dbReference type="OMA" id="FPPMDGQ"/>
<dbReference type="OrthoDB" id="47785at2759"/>
<dbReference type="PANTHER" id="PTHR12415">
    <property type="entry name" value="TYROSYL-DNA PHOSPHODIESTERASE 1"/>
    <property type="match status" value="1"/>
</dbReference>
<dbReference type="GO" id="GO:0003690">
    <property type="term" value="F:double-stranded DNA binding"/>
    <property type="evidence" value="ECO:0007669"/>
    <property type="project" value="TreeGrafter"/>
</dbReference>
<feature type="compositionally biased region" description="Low complexity" evidence="4">
    <location>
        <begin position="156"/>
        <end position="173"/>
    </location>
</feature>
<feature type="region of interest" description="Disordered" evidence="4">
    <location>
        <begin position="1"/>
        <end position="69"/>
    </location>
</feature>
<name>A0A1W2THW1_ROSNE</name>
<feature type="compositionally biased region" description="Basic and acidic residues" evidence="4">
    <location>
        <begin position="137"/>
        <end position="154"/>
    </location>
</feature>
<evidence type="ECO:0000313" key="7">
    <source>
        <dbReference type="Proteomes" id="UP000054516"/>
    </source>
</evidence>